<protein>
    <submittedName>
        <fullName evidence="1">Uncharacterized protein</fullName>
    </submittedName>
</protein>
<dbReference type="EMBL" id="JAJGWB010000114">
    <property type="protein sequence ID" value="MCC4477428.1"/>
    <property type="molecule type" value="Genomic_DNA"/>
</dbReference>
<dbReference type="RefSeq" id="WP_228340730.1">
    <property type="nucleotide sequence ID" value="NZ_JAJGWA010000115.1"/>
</dbReference>
<sequence length="61" mass="6805">MKIENEALFNVKKGEGGSISCSPKTGKFIITAKKFKQYLTDDGVKRKPKLILNIPEMGLLH</sequence>
<dbReference type="Proteomes" id="UP001198026">
    <property type="component" value="Unassembled WGS sequence"/>
</dbReference>
<proteinExistence type="predicted"/>
<evidence type="ECO:0000313" key="1">
    <source>
        <dbReference type="EMBL" id="MCC4477428.1"/>
    </source>
</evidence>
<comment type="caution">
    <text evidence="1">The sequence shown here is derived from an EMBL/GenBank/DDBJ whole genome shotgun (WGS) entry which is preliminary data.</text>
</comment>
<reference evidence="1" key="1">
    <citation type="submission" date="2021-10" db="EMBL/GenBank/DDBJ databases">
        <title>Evolutionary history and lifestyle of the vertebrate symbiont Limosilactobacillus reuteri.</title>
        <authorList>
            <person name="Zheng J."/>
            <person name="Li F."/>
            <person name="Gaenzle M."/>
            <person name="Walter J."/>
        </authorList>
    </citation>
    <scope>NUCLEOTIDE SEQUENCE</scope>
    <source>
        <strain evidence="1">GQ_1_3_1</strain>
    </source>
</reference>
<gene>
    <name evidence="1" type="ORF">LMB76_04245</name>
</gene>
<name>A0AAW4X598_LIMRT</name>
<organism evidence="1 2">
    <name type="scientific">Limosilactobacillus reuteri</name>
    <name type="common">Lactobacillus reuteri</name>
    <dbReference type="NCBI Taxonomy" id="1598"/>
    <lineage>
        <taxon>Bacteria</taxon>
        <taxon>Bacillati</taxon>
        <taxon>Bacillota</taxon>
        <taxon>Bacilli</taxon>
        <taxon>Lactobacillales</taxon>
        <taxon>Lactobacillaceae</taxon>
        <taxon>Limosilactobacillus</taxon>
    </lineage>
</organism>
<evidence type="ECO:0000313" key="2">
    <source>
        <dbReference type="Proteomes" id="UP001198026"/>
    </source>
</evidence>
<dbReference type="AlphaFoldDB" id="A0AAW4X598"/>
<accession>A0AAW4X598</accession>